<comment type="caution">
    <text evidence="1">The sequence shown here is derived from an EMBL/GenBank/DDBJ whole genome shotgun (WGS) entry which is preliminary data.</text>
</comment>
<reference evidence="1" key="1">
    <citation type="submission" date="2021-05" db="EMBL/GenBank/DDBJ databases">
        <authorList>
            <person name="Pan Q."/>
            <person name="Jouanno E."/>
            <person name="Zahm M."/>
            <person name="Klopp C."/>
            <person name="Cabau C."/>
            <person name="Louis A."/>
            <person name="Berthelot C."/>
            <person name="Parey E."/>
            <person name="Roest Crollius H."/>
            <person name="Montfort J."/>
            <person name="Robinson-Rechavi M."/>
            <person name="Bouchez O."/>
            <person name="Lampietro C."/>
            <person name="Lopez Roques C."/>
            <person name="Donnadieu C."/>
            <person name="Postlethwait J."/>
            <person name="Bobe J."/>
            <person name="Dillon D."/>
            <person name="Chandos A."/>
            <person name="von Hippel F."/>
            <person name="Guiguen Y."/>
        </authorList>
    </citation>
    <scope>NUCLEOTIDE SEQUENCE</scope>
    <source>
        <strain evidence="1">YG-Jan2019</strain>
    </source>
</reference>
<name>A0ACC2H3M8_DALPE</name>
<evidence type="ECO:0000313" key="1">
    <source>
        <dbReference type="EMBL" id="KAJ8010377.1"/>
    </source>
</evidence>
<accession>A0ACC2H3M8</accession>
<sequence length="107" mass="12178">MNVKLIDFGCRDLLRDNSHQDSCYWEKIDQIQLCCGDNVQTNSKEFTRGKKPQPRCASFFGEQPFRGYSEIIQGCQCFRRGISQGSSAMFNFLQLVLNIKPSSNGIS</sequence>
<gene>
    <name evidence="1" type="ORF">DPEC_G00074430</name>
</gene>
<organism evidence="1 2">
    <name type="scientific">Dallia pectoralis</name>
    <name type="common">Alaska blackfish</name>
    <dbReference type="NCBI Taxonomy" id="75939"/>
    <lineage>
        <taxon>Eukaryota</taxon>
        <taxon>Metazoa</taxon>
        <taxon>Chordata</taxon>
        <taxon>Craniata</taxon>
        <taxon>Vertebrata</taxon>
        <taxon>Euteleostomi</taxon>
        <taxon>Actinopterygii</taxon>
        <taxon>Neopterygii</taxon>
        <taxon>Teleostei</taxon>
        <taxon>Protacanthopterygii</taxon>
        <taxon>Esociformes</taxon>
        <taxon>Umbridae</taxon>
        <taxon>Dallia</taxon>
    </lineage>
</organism>
<dbReference type="Proteomes" id="UP001157502">
    <property type="component" value="Chromosome 6"/>
</dbReference>
<evidence type="ECO:0000313" key="2">
    <source>
        <dbReference type="Proteomes" id="UP001157502"/>
    </source>
</evidence>
<protein>
    <submittedName>
        <fullName evidence="1">Uncharacterized protein</fullName>
    </submittedName>
</protein>
<proteinExistence type="predicted"/>
<dbReference type="EMBL" id="CM055733">
    <property type="protein sequence ID" value="KAJ8010377.1"/>
    <property type="molecule type" value="Genomic_DNA"/>
</dbReference>
<keyword evidence="2" id="KW-1185">Reference proteome</keyword>